<evidence type="ECO:0000313" key="3">
    <source>
        <dbReference type="Proteomes" id="UP001368270"/>
    </source>
</evidence>
<dbReference type="RefSeq" id="WP_339404637.1">
    <property type="nucleotide sequence ID" value="NZ_JBBGAZ010000014.1"/>
</dbReference>
<reference evidence="2 3" key="1">
    <citation type="submission" date="2024-03" db="EMBL/GenBank/DDBJ databases">
        <title>Cognatishimia coralii sp. nov., a marine bacterium isolated from coral surrounding seawater.</title>
        <authorList>
            <person name="Liu X."/>
            <person name="Liu S."/>
            <person name="Sun H."/>
            <person name="Zhang Y."/>
        </authorList>
    </citation>
    <scope>NUCLEOTIDE SEQUENCE [LARGE SCALE GENOMIC DNA]</scope>
    <source>
        <strain evidence="2 3">D5M38</strain>
    </source>
</reference>
<dbReference type="SUPFAM" id="SSF53474">
    <property type="entry name" value="alpha/beta-Hydrolases"/>
    <property type="match status" value="1"/>
</dbReference>
<evidence type="ECO:0000313" key="2">
    <source>
        <dbReference type="EMBL" id="MEJ5219983.1"/>
    </source>
</evidence>
<dbReference type="InterPro" id="IPR029058">
    <property type="entry name" value="AB_hydrolase_fold"/>
</dbReference>
<dbReference type="Gene3D" id="3.40.50.1820">
    <property type="entry name" value="alpha/beta hydrolase"/>
    <property type="match status" value="1"/>
</dbReference>
<dbReference type="InterPro" id="IPR002925">
    <property type="entry name" value="Dienelactn_hydro"/>
</dbReference>
<dbReference type="GO" id="GO:0016787">
    <property type="term" value="F:hydrolase activity"/>
    <property type="evidence" value="ECO:0007669"/>
    <property type="project" value="UniProtKB-KW"/>
</dbReference>
<organism evidence="2 3">
    <name type="scientific">Cognatishimia coralii</name>
    <dbReference type="NCBI Taxonomy" id="3083254"/>
    <lineage>
        <taxon>Bacteria</taxon>
        <taxon>Pseudomonadati</taxon>
        <taxon>Pseudomonadota</taxon>
        <taxon>Alphaproteobacteria</taxon>
        <taxon>Rhodobacterales</taxon>
        <taxon>Paracoccaceae</taxon>
        <taxon>Cognatishimia</taxon>
    </lineage>
</organism>
<dbReference type="Proteomes" id="UP001368270">
    <property type="component" value="Unassembled WGS sequence"/>
</dbReference>
<gene>
    <name evidence="2" type="ORF">WG622_17140</name>
</gene>
<comment type="caution">
    <text evidence="2">The sequence shown here is derived from an EMBL/GenBank/DDBJ whole genome shotgun (WGS) entry which is preliminary data.</text>
</comment>
<sequence length="252" mass="27784">MSVWNGATSFSFAHELSNGHMARHDVYVKGEGQPILILQELPGIGKETFELADRLIAAGFKVYLPHLLGKLGKANKLTTLTNAVRILCIRHSFQMFRFGAQSDMAEWMRVICAEISDREGGARLGVIGMCLTGSFAIPLMAEDAVYGAVASQPALPARHVTKLHMSQEDVDAANAAMAEKGPALAMRYTSDHLSKQEHIDALKAAFGDNLETEAYDNENDEPGRMHSLLTLHFSGQAYERVEHYFKTRFGMV</sequence>
<keyword evidence="2" id="KW-0378">Hydrolase</keyword>
<dbReference type="EMBL" id="JBBGAZ010000014">
    <property type="protein sequence ID" value="MEJ5219983.1"/>
    <property type="molecule type" value="Genomic_DNA"/>
</dbReference>
<feature type="domain" description="Dienelactone hydrolase" evidence="1">
    <location>
        <begin position="34"/>
        <end position="207"/>
    </location>
</feature>
<name>A0ABU8QKN1_9RHOB</name>
<dbReference type="Pfam" id="PF01738">
    <property type="entry name" value="DLH"/>
    <property type="match status" value="1"/>
</dbReference>
<evidence type="ECO:0000259" key="1">
    <source>
        <dbReference type="Pfam" id="PF01738"/>
    </source>
</evidence>
<keyword evidence="3" id="KW-1185">Reference proteome</keyword>
<protein>
    <submittedName>
        <fullName evidence="2">Dienelactone hydrolase family protein</fullName>
    </submittedName>
</protein>
<proteinExistence type="predicted"/>
<accession>A0ABU8QKN1</accession>